<protein>
    <submittedName>
        <fullName evidence="1">Uncharacterized protein</fullName>
    </submittedName>
</protein>
<dbReference type="VEuPathDB" id="FungiDB:RhiirFUN_017368"/>
<accession>A0A2P4QL48</accession>
<comment type="caution">
    <text evidence="1">The sequence shown here is derived from an EMBL/GenBank/DDBJ whole genome shotgun (WGS) entry which is preliminary data.</text>
</comment>
<name>A0A2P4QL48_RHIID</name>
<reference evidence="1 2" key="1">
    <citation type="journal article" date="2013" name="Proc. Natl. Acad. Sci. U.S.A.">
        <title>Genome of an arbuscular mycorrhizal fungus provides insight into the oldest plant symbiosis.</title>
        <authorList>
            <person name="Tisserant E."/>
            <person name="Malbreil M."/>
            <person name="Kuo A."/>
            <person name="Kohler A."/>
            <person name="Symeonidi A."/>
            <person name="Balestrini R."/>
            <person name="Charron P."/>
            <person name="Duensing N."/>
            <person name="Frei Dit Frey N."/>
            <person name="Gianinazzi-Pearson V."/>
            <person name="Gilbert L.B."/>
            <person name="Handa Y."/>
            <person name="Herr J.R."/>
            <person name="Hijri M."/>
            <person name="Koul R."/>
            <person name="Kawaguchi M."/>
            <person name="Krajinski F."/>
            <person name="Lammers P.J."/>
            <person name="Masclaux F.G."/>
            <person name="Murat C."/>
            <person name="Morin E."/>
            <person name="Ndikumana S."/>
            <person name="Pagni M."/>
            <person name="Petitpierre D."/>
            <person name="Requena N."/>
            <person name="Rosikiewicz P."/>
            <person name="Riley R."/>
            <person name="Saito K."/>
            <person name="San Clemente H."/>
            <person name="Shapiro H."/>
            <person name="van Tuinen D."/>
            <person name="Becard G."/>
            <person name="Bonfante P."/>
            <person name="Paszkowski U."/>
            <person name="Shachar-Hill Y.Y."/>
            <person name="Tuskan G.A."/>
            <person name="Young P.W."/>
            <person name="Sanders I.R."/>
            <person name="Henrissat B."/>
            <person name="Rensing S.A."/>
            <person name="Grigoriev I.V."/>
            <person name="Corradi N."/>
            <person name="Roux C."/>
            <person name="Martin F."/>
        </authorList>
    </citation>
    <scope>NUCLEOTIDE SEQUENCE [LARGE SCALE GENOMIC DNA]</scope>
    <source>
        <strain evidence="1 2">DAOM 197198</strain>
    </source>
</reference>
<evidence type="ECO:0000313" key="1">
    <source>
        <dbReference type="EMBL" id="POG78367.1"/>
    </source>
</evidence>
<sequence length="102" mass="11985">MIDSYQQQGKKTESNIKKSIKMFDEQRAKCKGATRHLKRPSRFLDEFNRLEDRLMDIERQTKYLAEGLDDMEAYITETLELFNDESKMDNAAAKYGPILIDD</sequence>
<dbReference type="EMBL" id="AUPC02000033">
    <property type="protein sequence ID" value="POG78367.1"/>
    <property type="molecule type" value="Genomic_DNA"/>
</dbReference>
<feature type="non-terminal residue" evidence="1">
    <location>
        <position position="102"/>
    </location>
</feature>
<reference evidence="1 2" key="2">
    <citation type="journal article" date="2018" name="New Phytol.">
        <title>High intraspecific genome diversity in the model arbuscular mycorrhizal symbiont Rhizophagus irregularis.</title>
        <authorList>
            <person name="Chen E.C.H."/>
            <person name="Morin E."/>
            <person name="Beaudet D."/>
            <person name="Noel J."/>
            <person name="Yildirir G."/>
            <person name="Ndikumana S."/>
            <person name="Charron P."/>
            <person name="St-Onge C."/>
            <person name="Giorgi J."/>
            <person name="Kruger M."/>
            <person name="Marton T."/>
            <person name="Ropars J."/>
            <person name="Grigoriev I.V."/>
            <person name="Hainaut M."/>
            <person name="Henrissat B."/>
            <person name="Roux C."/>
            <person name="Martin F."/>
            <person name="Corradi N."/>
        </authorList>
    </citation>
    <scope>NUCLEOTIDE SEQUENCE [LARGE SCALE GENOMIC DNA]</scope>
    <source>
        <strain evidence="1 2">DAOM 197198</strain>
    </source>
</reference>
<dbReference type="AlphaFoldDB" id="A0A2P4QL48"/>
<keyword evidence="2" id="KW-1185">Reference proteome</keyword>
<organism evidence="1 2">
    <name type="scientific">Rhizophagus irregularis (strain DAOM 181602 / DAOM 197198 / MUCL 43194)</name>
    <name type="common">Arbuscular mycorrhizal fungus</name>
    <name type="synonym">Glomus intraradices</name>
    <dbReference type="NCBI Taxonomy" id="747089"/>
    <lineage>
        <taxon>Eukaryota</taxon>
        <taxon>Fungi</taxon>
        <taxon>Fungi incertae sedis</taxon>
        <taxon>Mucoromycota</taxon>
        <taxon>Glomeromycotina</taxon>
        <taxon>Glomeromycetes</taxon>
        <taxon>Glomerales</taxon>
        <taxon>Glomeraceae</taxon>
        <taxon>Rhizophagus</taxon>
    </lineage>
</organism>
<gene>
    <name evidence="1" type="ORF">GLOIN_2v1538721</name>
</gene>
<proteinExistence type="predicted"/>
<evidence type="ECO:0000313" key="2">
    <source>
        <dbReference type="Proteomes" id="UP000018888"/>
    </source>
</evidence>
<dbReference type="Proteomes" id="UP000018888">
    <property type="component" value="Unassembled WGS sequence"/>
</dbReference>